<evidence type="ECO:0000256" key="2">
    <source>
        <dbReference type="ARBA" id="ARBA00007400"/>
    </source>
</evidence>
<proteinExistence type="inferred from homology"/>
<feature type="transmembrane region" description="Helical" evidence="7">
    <location>
        <begin position="122"/>
        <end position="141"/>
    </location>
</feature>
<keyword evidence="4 7" id="KW-0812">Transmembrane</keyword>
<evidence type="ECO:0000256" key="1">
    <source>
        <dbReference type="ARBA" id="ARBA00004651"/>
    </source>
</evidence>
<feature type="transmembrane region" description="Helical" evidence="7">
    <location>
        <begin position="46"/>
        <end position="69"/>
    </location>
</feature>
<evidence type="ECO:0000256" key="3">
    <source>
        <dbReference type="ARBA" id="ARBA00022475"/>
    </source>
</evidence>
<dbReference type="PANTHER" id="PTHR40074:SF2">
    <property type="entry name" value="O-ACETYLTRANSFERASE WECH"/>
    <property type="match status" value="1"/>
</dbReference>
<dbReference type="GO" id="GO:0005886">
    <property type="term" value="C:plasma membrane"/>
    <property type="evidence" value="ECO:0007669"/>
    <property type="project" value="UniProtKB-SubCell"/>
</dbReference>
<keyword evidence="9" id="KW-0808">Transferase</keyword>
<protein>
    <submittedName>
        <fullName evidence="9">Acyltransferase family protein</fullName>
    </submittedName>
</protein>
<evidence type="ECO:0000259" key="8">
    <source>
        <dbReference type="Pfam" id="PF01757"/>
    </source>
</evidence>
<dbReference type="PANTHER" id="PTHR40074">
    <property type="entry name" value="O-ACETYLTRANSFERASE WECH"/>
    <property type="match status" value="1"/>
</dbReference>
<feature type="transmembrane region" description="Helical" evidence="7">
    <location>
        <begin position="81"/>
        <end position="102"/>
    </location>
</feature>
<feature type="transmembrane region" description="Helical" evidence="7">
    <location>
        <begin position="253"/>
        <end position="270"/>
    </location>
</feature>
<gene>
    <name evidence="9" type="ORF">FZC75_15210</name>
</gene>
<accession>A0A5D4T3X1</accession>
<dbReference type="AlphaFoldDB" id="A0A5D4T3X1"/>
<feature type="transmembrane region" description="Helical" evidence="7">
    <location>
        <begin position="307"/>
        <end position="328"/>
    </location>
</feature>
<feature type="transmembrane region" description="Helical" evidence="7">
    <location>
        <begin position="282"/>
        <end position="301"/>
    </location>
</feature>
<dbReference type="EMBL" id="VTET01000008">
    <property type="protein sequence ID" value="TYS69989.1"/>
    <property type="molecule type" value="Genomic_DNA"/>
</dbReference>
<feature type="transmembrane region" description="Helical" evidence="7">
    <location>
        <begin position="186"/>
        <end position="204"/>
    </location>
</feature>
<keyword evidence="9" id="KW-0012">Acyltransferase</keyword>
<feature type="domain" description="Acyltransferase 3" evidence="8">
    <location>
        <begin position="7"/>
        <end position="325"/>
    </location>
</feature>
<comment type="caution">
    <text evidence="9">The sequence shown here is derived from an EMBL/GenBank/DDBJ whole genome shotgun (WGS) entry which is preliminary data.</text>
</comment>
<dbReference type="InterPro" id="IPR002656">
    <property type="entry name" value="Acyl_transf_3_dom"/>
</dbReference>
<keyword evidence="5 7" id="KW-1133">Transmembrane helix</keyword>
<dbReference type="GO" id="GO:0016413">
    <property type="term" value="F:O-acetyltransferase activity"/>
    <property type="evidence" value="ECO:0007669"/>
    <property type="project" value="TreeGrafter"/>
</dbReference>
<evidence type="ECO:0000313" key="10">
    <source>
        <dbReference type="Proteomes" id="UP000324517"/>
    </source>
</evidence>
<feature type="transmembrane region" description="Helical" evidence="7">
    <location>
        <begin position="9"/>
        <end position="26"/>
    </location>
</feature>
<reference evidence="9 10" key="1">
    <citation type="submission" date="2019-08" db="EMBL/GenBank/DDBJ databases">
        <title>Bacillus genomes from the desert of Cuatro Cienegas, Coahuila.</title>
        <authorList>
            <person name="Olmedo-Alvarez G."/>
        </authorList>
    </citation>
    <scope>NUCLEOTIDE SEQUENCE [LARGE SCALE GENOMIC DNA]</scope>
    <source>
        <strain evidence="9 10">CH98b_3T</strain>
    </source>
</reference>
<name>A0A5D4T3X1_9BACI</name>
<keyword evidence="6 7" id="KW-0472">Membrane</keyword>
<comment type="subcellular location">
    <subcellularLocation>
        <location evidence="1">Cell membrane</location>
        <topology evidence="1">Multi-pass membrane protein</topology>
    </subcellularLocation>
</comment>
<dbReference type="Proteomes" id="UP000324517">
    <property type="component" value="Unassembled WGS sequence"/>
</dbReference>
<feature type="transmembrane region" description="Helical" evidence="7">
    <location>
        <begin position="216"/>
        <end position="233"/>
    </location>
</feature>
<organism evidence="9 10">
    <name type="scientific">Sutcliffiella horikoshii</name>
    <dbReference type="NCBI Taxonomy" id="79883"/>
    <lineage>
        <taxon>Bacteria</taxon>
        <taxon>Bacillati</taxon>
        <taxon>Bacillota</taxon>
        <taxon>Bacilli</taxon>
        <taxon>Bacillales</taxon>
        <taxon>Bacillaceae</taxon>
        <taxon>Sutcliffiella</taxon>
    </lineage>
</organism>
<dbReference type="GO" id="GO:0009246">
    <property type="term" value="P:enterobacterial common antigen biosynthetic process"/>
    <property type="evidence" value="ECO:0007669"/>
    <property type="project" value="TreeGrafter"/>
</dbReference>
<evidence type="ECO:0000256" key="6">
    <source>
        <dbReference type="ARBA" id="ARBA00023136"/>
    </source>
</evidence>
<evidence type="ECO:0000256" key="7">
    <source>
        <dbReference type="SAM" id="Phobius"/>
    </source>
</evidence>
<dbReference type="RefSeq" id="WP_148979898.1">
    <property type="nucleotide sequence ID" value="NZ_JBNILM010000006.1"/>
</dbReference>
<comment type="similarity">
    <text evidence="2">Belongs to the acyltransferase 3 family.</text>
</comment>
<sequence length="359" mass="42420">MKKPINEIYWIRAIACLSVVAIHSFTRTKNKFDLPDTTIDFIVNLQLMMMFATPMFVLIFEVIVGNAYHNRIPKGFFKKRFLYLFLPFVFVPYLYVLFNVIYNDFAMSNVMRALERDLIYAGWHGYFILIILQFVVIHALFVKFFTKVPMWIMLIVSFVLNVTYLYMVAFHREMFPIIMQENYSYIRLPFVGWIFYFTVAYYVGKNLEKVRASRKWGLPLALIATGISLYYVYDMYYSRTITSLGSVRLDIMFYTVTLFFVLFFTFSYVFKVPKVVMFISKYAFSIYLLHLLSFNIAMKYLPKMNIILYSFTLFIIGIFGSVLMARLISLFPFGKYIIGPLKDVAKQKPNTKETQKMVA</sequence>
<evidence type="ECO:0000313" key="9">
    <source>
        <dbReference type="EMBL" id="TYS69989.1"/>
    </source>
</evidence>
<dbReference type="Pfam" id="PF01757">
    <property type="entry name" value="Acyl_transf_3"/>
    <property type="match status" value="1"/>
</dbReference>
<evidence type="ECO:0000256" key="5">
    <source>
        <dbReference type="ARBA" id="ARBA00022989"/>
    </source>
</evidence>
<evidence type="ECO:0000256" key="4">
    <source>
        <dbReference type="ARBA" id="ARBA00022692"/>
    </source>
</evidence>
<feature type="transmembrane region" description="Helical" evidence="7">
    <location>
        <begin position="148"/>
        <end position="166"/>
    </location>
</feature>
<keyword evidence="3" id="KW-1003">Cell membrane</keyword>
<dbReference type="OrthoDB" id="65129at2"/>